<dbReference type="RefSeq" id="WP_006860701.1">
    <property type="nucleotide sequence ID" value="NZ_ACCL02000003.1"/>
</dbReference>
<name>C6LBA9_9FIRM</name>
<dbReference type="InterPro" id="IPR011704">
    <property type="entry name" value="ATPase_dyneun-rel_AAA"/>
</dbReference>
<feature type="domain" description="ATPase dynein-related AAA" evidence="1">
    <location>
        <begin position="67"/>
        <end position="199"/>
    </location>
</feature>
<evidence type="ECO:0000313" key="3">
    <source>
        <dbReference type="Proteomes" id="UP000005561"/>
    </source>
</evidence>
<dbReference type="STRING" id="168384.SAMN05660368_01371"/>
<organism evidence="2 3">
    <name type="scientific">Marvinbryantia formatexigens DSM 14469</name>
    <dbReference type="NCBI Taxonomy" id="478749"/>
    <lineage>
        <taxon>Bacteria</taxon>
        <taxon>Bacillati</taxon>
        <taxon>Bacillota</taxon>
        <taxon>Clostridia</taxon>
        <taxon>Lachnospirales</taxon>
        <taxon>Lachnospiraceae</taxon>
        <taxon>Marvinbryantia</taxon>
    </lineage>
</organism>
<protein>
    <submittedName>
        <fullName evidence="2">ATPase family associated with various cellular activities (AAA)</fullName>
    </submittedName>
</protein>
<evidence type="ECO:0000313" key="2">
    <source>
        <dbReference type="EMBL" id="EET62240.1"/>
    </source>
</evidence>
<reference evidence="2" key="1">
    <citation type="submission" date="2009-07" db="EMBL/GenBank/DDBJ databases">
        <authorList>
            <person name="Weinstock G."/>
            <person name="Sodergren E."/>
            <person name="Clifton S."/>
            <person name="Fulton L."/>
            <person name="Fulton B."/>
            <person name="Courtney L."/>
            <person name="Fronick C."/>
            <person name="Harrison M."/>
            <person name="Strong C."/>
            <person name="Farmer C."/>
            <person name="Delahaunty K."/>
            <person name="Markovic C."/>
            <person name="Hall O."/>
            <person name="Minx P."/>
            <person name="Tomlinson C."/>
            <person name="Mitreva M."/>
            <person name="Nelson J."/>
            <person name="Hou S."/>
            <person name="Wollam A."/>
            <person name="Pepin K.H."/>
            <person name="Johnson M."/>
            <person name="Bhonagiri V."/>
            <person name="Nash W.E."/>
            <person name="Warren W."/>
            <person name="Chinwalla A."/>
            <person name="Mardis E.R."/>
            <person name="Wilson R.K."/>
        </authorList>
    </citation>
    <scope>NUCLEOTIDE SEQUENCE [LARGE SCALE GENOMIC DNA]</scope>
    <source>
        <strain evidence="2">DSM 14469</strain>
    </source>
</reference>
<dbReference type="PANTHER" id="PTHR42759">
    <property type="entry name" value="MOXR FAMILY PROTEIN"/>
    <property type="match status" value="1"/>
</dbReference>
<dbReference type="GO" id="GO:0005524">
    <property type="term" value="F:ATP binding"/>
    <property type="evidence" value="ECO:0007669"/>
    <property type="project" value="InterPro"/>
</dbReference>
<dbReference type="eggNOG" id="COG0714">
    <property type="taxonomic scope" value="Bacteria"/>
</dbReference>
<gene>
    <name evidence="2" type="ORF">BRYFOR_05904</name>
</gene>
<dbReference type="InterPro" id="IPR050764">
    <property type="entry name" value="CbbQ/NirQ/NorQ/GpvN"/>
</dbReference>
<dbReference type="PANTHER" id="PTHR42759:SF1">
    <property type="entry name" value="MAGNESIUM-CHELATASE SUBUNIT CHLD"/>
    <property type="match status" value="1"/>
</dbReference>
<evidence type="ECO:0000259" key="1">
    <source>
        <dbReference type="Pfam" id="PF07728"/>
    </source>
</evidence>
<dbReference type="EMBL" id="ACCL02000003">
    <property type="protein sequence ID" value="EET62240.1"/>
    <property type="molecule type" value="Genomic_DNA"/>
</dbReference>
<dbReference type="SUPFAM" id="SSF52540">
    <property type="entry name" value="P-loop containing nucleoside triphosphate hydrolases"/>
    <property type="match status" value="1"/>
</dbReference>
<comment type="caution">
    <text evidence="2">The sequence shown here is derived from an EMBL/GenBank/DDBJ whole genome shotgun (WGS) entry which is preliminary data.</text>
</comment>
<dbReference type="GO" id="GO:0016887">
    <property type="term" value="F:ATP hydrolysis activity"/>
    <property type="evidence" value="ECO:0007669"/>
    <property type="project" value="InterPro"/>
</dbReference>
<dbReference type="AlphaFoldDB" id="C6LBA9"/>
<accession>C6LBA9</accession>
<dbReference type="Gene3D" id="3.40.50.300">
    <property type="entry name" value="P-loop containing nucleotide triphosphate hydrolases"/>
    <property type="match status" value="1"/>
</dbReference>
<sequence length="315" mass="35329">MEKNMSDILELYREQGVSEALLKDIAAFREKYPVEAAVSERVMRPEIRFYGKEIFEMAATALLQGENILLSGTKATGKNVLAENLAWAFGRPVYNISFNINTDSASLIGTDTFRNNEVCLRRGPVYDCAVYGGFGIFDEINMAKNDAVSVLHAALDYRRMIDVPGYERIVLHDAARFIGTMNYGYAGTKELNEALVSRFMVIDMPPMKEETLLDILTDIFPDAKREGLLQLAGFFMDLQLKASHNEISTKPLDLRGLIGAIRTIRAGLSPAAALRMGMVNKSFDVFERDMIEDILETRIPEGWESSEVFEGVRKI</sequence>
<dbReference type="Pfam" id="PF07728">
    <property type="entry name" value="AAA_5"/>
    <property type="match status" value="1"/>
</dbReference>
<dbReference type="InterPro" id="IPR027417">
    <property type="entry name" value="P-loop_NTPase"/>
</dbReference>
<keyword evidence="3" id="KW-1185">Reference proteome</keyword>
<dbReference type="Proteomes" id="UP000005561">
    <property type="component" value="Unassembled WGS sequence"/>
</dbReference>
<proteinExistence type="predicted"/>